<dbReference type="AlphaFoldDB" id="A0A1B7NU10"/>
<dbReference type="PANTHER" id="PTHR12304:SF56">
    <property type="entry name" value="HYDROLASE, PUTATIVE (AFU_ORTHOLOGUE AFUA_1G11790)-RELATED"/>
    <property type="match status" value="1"/>
</dbReference>
<dbReference type="STRING" id="1658172.A0A1B7NU10"/>
<comment type="similarity">
    <text evidence="1">Belongs to the IUNH family.</text>
</comment>
<dbReference type="InterPro" id="IPR001910">
    <property type="entry name" value="Inosine/uridine_hydrolase_dom"/>
</dbReference>
<reference evidence="5 6" key="1">
    <citation type="submission" date="2015-07" db="EMBL/GenBank/DDBJ databases">
        <title>Emmonsia species relationships and genome sequence.</title>
        <authorList>
            <person name="Cuomo C.A."/>
            <person name="Schwartz I.S."/>
            <person name="Kenyon C."/>
            <person name="de Hoog G.S."/>
            <person name="Govender N.P."/>
            <person name="Botha A."/>
            <person name="Moreno L."/>
            <person name="de Vries M."/>
            <person name="Munoz J.F."/>
            <person name="Stielow J.B."/>
        </authorList>
    </citation>
    <scope>NUCLEOTIDE SEQUENCE [LARGE SCALE GENOMIC DNA]</scope>
    <source>
        <strain evidence="5 6">CBS 136260</strain>
    </source>
</reference>
<dbReference type="PANTHER" id="PTHR12304">
    <property type="entry name" value="INOSINE-URIDINE PREFERRING NUCLEOSIDE HYDROLASE"/>
    <property type="match status" value="1"/>
</dbReference>
<dbReference type="GO" id="GO:0008477">
    <property type="term" value="F:purine nucleosidase activity"/>
    <property type="evidence" value="ECO:0007669"/>
    <property type="project" value="TreeGrafter"/>
</dbReference>
<dbReference type="Proteomes" id="UP000091918">
    <property type="component" value="Unassembled WGS sequence"/>
</dbReference>
<evidence type="ECO:0000256" key="3">
    <source>
        <dbReference type="ARBA" id="ARBA00023295"/>
    </source>
</evidence>
<protein>
    <recommendedName>
        <fullName evidence="4">Inosine/uridine-preferring nucleoside hydrolase domain-containing protein</fullName>
    </recommendedName>
</protein>
<dbReference type="GO" id="GO:0006152">
    <property type="term" value="P:purine nucleoside catabolic process"/>
    <property type="evidence" value="ECO:0007669"/>
    <property type="project" value="TreeGrafter"/>
</dbReference>
<organism evidence="5 6">
    <name type="scientific">Emergomyces africanus</name>
    <dbReference type="NCBI Taxonomy" id="1955775"/>
    <lineage>
        <taxon>Eukaryota</taxon>
        <taxon>Fungi</taxon>
        <taxon>Dikarya</taxon>
        <taxon>Ascomycota</taxon>
        <taxon>Pezizomycotina</taxon>
        <taxon>Eurotiomycetes</taxon>
        <taxon>Eurotiomycetidae</taxon>
        <taxon>Onygenales</taxon>
        <taxon>Ajellomycetaceae</taxon>
        <taxon>Emergomyces</taxon>
    </lineage>
</organism>
<dbReference type="EMBL" id="LGUA01000748">
    <property type="protein sequence ID" value="OAX80268.1"/>
    <property type="molecule type" value="Genomic_DNA"/>
</dbReference>
<dbReference type="Gene3D" id="3.90.245.10">
    <property type="entry name" value="Ribonucleoside hydrolase-like"/>
    <property type="match status" value="1"/>
</dbReference>
<evidence type="ECO:0000256" key="1">
    <source>
        <dbReference type="ARBA" id="ARBA00009176"/>
    </source>
</evidence>
<feature type="domain" description="Inosine/uridine-preferring nucleoside hydrolase" evidence="4">
    <location>
        <begin position="6"/>
        <end position="46"/>
    </location>
</feature>
<gene>
    <name evidence="5" type="ORF">ACJ72_05401</name>
</gene>
<dbReference type="SUPFAM" id="SSF53590">
    <property type="entry name" value="Nucleoside hydrolase"/>
    <property type="match status" value="1"/>
</dbReference>
<accession>A0A1B7NU10</accession>
<dbReference type="InterPro" id="IPR036452">
    <property type="entry name" value="Ribo_hydro-like"/>
</dbReference>
<keyword evidence="3" id="KW-0326">Glycosidase</keyword>
<comment type="caution">
    <text evidence="5">The sequence shown here is derived from an EMBL/GenBank/DDBJ whole genome shotgun (WGS) entry which is preliminary data.</text>
</comment>
<name>A0A1B7NU10_9EURO</name>
<proteinExistence type="inferred from homology"/>
<keyword evidence="2" id="KW-0378">Hydrolase</keyword>
<dbReference type="InterPro" id="IPR023186">
    <property type="entry name" value="IUNH"/>
</dbReference>
<dbReference type="Pfam" id="PF01156">
    <property type="entry name" value="IU_nuc_hydro"/>
    <property type="match status" value="1"/>
</dbReference>
<dbReference type="OrthoDB" id="5783963at2759"/>
<evidence type="ECO:0000259" key="4">
    <source>
        <dbReference type="Pfam" id="PF01156"/>
    </source>
</evidence>
<keyword evidence="6" id="KW-1185">Reference proteome</keyword>
<evidence type="ECO:0000256" key="2">
    <source>
        <dbReference type="ARBA" id="ARBA00022801"/>
    </source>
</evidence>
<sequence length="125" mass="14114">MAVKRVIIDTDPGIDDILALLLALSSRSDEIEIQLISLTFGNIDVRRLNADFIFAQMPLSPMGYSCLRNLVSMFHTIERELCWRREKGKLEGFDTLRACKPVVAVGASCPLNDETMLADYFREAF</sequence>
<dbReference type="GO" id="GO:0005829">
    <property type="term" value="C:cytosol"/>
    <property type="evidence" value="ECO:0007669"/>
    <property type="project" value="TreeGrafter"/>
</dbReference>
<evidence type="ECO:0000313" key="5">
    <source>
        <dbReference type="EMBL" id="OAX80268.1"/>
    </source>
</evidence>
<evidence type="ECO:0000313" key="6">
    <source>
        <dbReference type="Proteomes" id="UP000091918"/>
    </source>
</evidence>